<proteinExistence type="predicted"/>
<name>A0A1M5IPC0_9ACTN</name>
<accession>A0A1M5IPC0</accession>
<dbReference type="AlphaFoldDB" id="A0A1M5IPC0"/>
<protein>
    <submittedName>
        <fullName evidence="1">Uncharacterized protein</fullName>
    </submittedName>
</protein>
<sequence length="161" mass="18078">MNLGLALEELHRSENHLAHQLLAVAERHEADHELFHLGRDLARWSQDHVRRLAPFGPRYGVDLDPEPAGEPRLVARLYEAVSDRLGRRSAPALLLLRDLRSLHLAAVGVSVDWEMVAQAAQGLEDTELLALARRCHPETLRQARWANSRIKESATQVLVTG</sequence>
<keyword evidence="2" id="KW-1185">Reference proteome</keyword>
<dbReference type="STRING" id="1070870.SAMN05444351_2162"/>
<evidence type="ECO:0000313" key="1">
    <source>
        <dbReference type="EMBL" id="SHG30137.1"/>
    </source>
</evidence>
<reference evidence="1 2" key="1">
    <citation type="submission" date="2016-11" db="EMBL/GenBank/DDBJ databases">
        <authorList>
            <person name="Jaros S."/>
            <person name="Januszkiewicz K."/>
            <person name="Wedrychowicz H."/>
        </authorList>
    </citation>
    <scope>NUCLEOTIDE SEQUENCE [LARGE SCALE GENOMIC DNA]</scope>
    <source>
        <strain evidence="1 2">DSM 45408</strain>
    </source>
</reference>
<dbReference type="OrthoDB" id="669978at2"/>
<evidence type="ECO:0000313" key="2">
    <source>
        <dbReference type="Proteomes" id="UP000184471"/>
    </source>
</evidence>
<dbReference type="RefSeq" id="WP_073420139.1">
    <property type="nucleotide sequence ID" value="NZ_FQVX01000002.1"/>
</dbReference>
<dbReference type="EMBL" id="FQVX01000002">
    <property type="protein sequence ID" value="SHG30137.1"/>
    <property type="molecule type" value="Genomic_DNA"/>
</dbReference>
<organism evidence="1 2">
    <name type="scientific">Geodermatophilus nigrescens</name>
    <dbReference type="NCBI Taxonomy" id="1070870"/>
    <lineage>
        <taxon>Bacteria</taxon>
        <taxon>Bacillati</taxon>
        <taxon>Actinomycetota</taxon>
        <taxon>Actinomycetes</taxon>
        <taxon>Geodermatophilales</taxon>
        <taxon>Geodermatophilaceae</taxon>
        <taxon>Geodermatophilus</taxon>
    </lineage>
</organism>
<gene>
    <name evidence="1" type="ORF">SAMN05444351_2162</name>
</gene>
<dbReference type="Proteomes" id="UP000184471">
    <property type="component" value="Unassembled WGS sequence"/>
</dbReference>